<dbReference type="InterPro" id="IPR046239">
    <property type="entry name" value="DUF6272"/>
</dbReference>
<protein>
    <submittedName>
        <fullName evidence="1">Uncharacterized protein</fullName>
    </submittedName>
</protein>
<dbReference type="OrthoDB" id="5365713at2"/>
<dbReference type="AlphaFoldDB" id="A0A1X7FBY6"/>
<reference evidence="1 2" key="1">
    <citation type="submission" date="2017-04" db="EMBL/GenBank/DDBJ databases">
        <authorList>
            <person name="Afonso C.L."/>
            <person name="Miller P.J."/>
            <person name="Scott M.A."/>
            <person name="Spackman E."/>
            <person name="Goraichik I."/>
            <person name="Dimitrov K.M."/>
            <person name="Suarez D.L."/>
            <person name="Swayne D.E."/>
        </authorList>
    </citation>
    <scope>NUCLEOTIDE SEQUENCE [LARGE SCALE GENOMIC DNA]</scope>
    <source>
        <strain evidence="1 2">A2P</strain>
    </source>
</reference>
<dbReference type="NCBIfam" id="NF038262">
    <property type="entry name" value="SiaB_fam_kinase"/>
    <property type="match status" value="1"/>
</dbReference>
<gene>
    <name evidence="1" type="ORF">SAMN02982917_2508</name>
</gene>
<dbReference type="RefSeq" id="WP_085085722.1">
    <property type="nucleotide sequence ID" value="NZ_FXAK01000005.1"/>
</dbReference>
<dbReference type="Pfam" id="PF19788">
    <property type="entry name" value="DUF6272"/>
    <property type="match status" value="1"/>
</dbReference>
<sequence length="181" mass="19969">MKGNELFNLQELLSRQKLLICFSGPFSHSVIEELGKAVRNHLENERIEKSAIMDVFSVYVEQAQNVRNYTASREALGRPIPANSGIVVIGKEGDHYVVSSGNLVEADDVPGLSAMLEKLRGLDKAGLKAVYKEQSRKPREPGASGAGLGLIDMARKATRPLEYSLRAVDDAYFFFSLEVQL</sequence>
<evidence type="ECO:0000313" key="1">
    <source>
        <dbReference type="EMBL" id="SMF49903.1"/>
    </source>
</evidence>
<dbReference type="EMBL" id="FXAK01000005">
    <property type="protein sequence ID" value="SMF49903.1"/>
    <property type="molecule type" value="Genomic_DNA"/>
</dbReference>
<dbReference type="Proteomes" id="UP000192936">
    <property type="component" value="Unassembled WGS sequence"/>
</dbReference>
<evidence type="ECO:0000313" key="2">
    <source>
        <dbReference type="Proteomes" id="UP000192936"/>
    </source>
</evidence>
<organism evidence="1 2">
    <name type="scientific">Azospirillum oryzae</name>
    <dbReference type="NCBI Taxonomy" id="286727"/>
    <lineage>
        <taxon>Bacteria</taxon>
        <taxon>Pseudomonadati</taxon>
        <taxon>Pseudomonadota</taxon>
        <taxon>Alphaproteobacteria</taxon>
        <taxon>Rhodospirillales</taxon>
        <taxon>Azospirillaceae</taxon>
        <taxon>Azospirillum</taxon>
    </lineage>
</organism>
<dbReference type="STRING" id="286727.SAMN02982917_2508"/>
<proteinExistence type="predicted"/>
<accession>A0A1X7FBY6</accession>
<name>A0A1X7FBY6_9PROT</name>